<dbReference type="Gene3D" id="1.20.1740.10">
    <property type="entry name" value="Amino acid/polyamine transporter I"/>
    <property type="match status" value="1"/>
</dbReference>
<keyword evidence="4" id="KW-1003">Cell membrane</keyword>
<feature type="transmembrane region" description="Helical" evidence="26">
    <location>
        <begin position="517"/>
        <end position="538"/>
    </location>
</feature>
<comment type="subcellular location">
    <subcellularLocation>
        <location evidence="1">Apical cell membrane</location>
        <topology evidence="1">Multi-pass membrane protein</topology>
    </subcellularLocation>
</comment>
<feature type="compositionally biased region" description="Basic and acidic residues" evidence="25">
    <location>
        <begin position="803"/>
        <end position="817"/>
    </location>
</feature>
<feature type="transmembrane region" description="Helical" evidence="26">
    <location>
        <begin position="287"/>
        <end position="309"/>
    </location>
</feature>
<name>A0AAN4ZM21_9BILA</name>
<dbReference type="EMBL" id="BTRK01000003">
    <property type="protein sequence ID" value="GMR41789.1"/>
    <property type="molecule type" value="Genomic_DNA"/>
</dbReference>
<proteinExistence type="inferred from homology"/>
<feature type="transmembrane region" description="Helical" evidence="26">
    <location>
        <begin position="165"/>
        <end position="192"/>
    </location>
</feature>
<keyword evidence="13" id="KW-0406">Ion transport</keyword>
<evidence type="ECO:0000256" key="22">
    <source>
        <dbReference type="ARBA" id="ARBA00073714"/>
    </source>
</evidence>
<keyword evidence="6 26" id="KW-0812">Transmembrane</keyword>
<comment type="caution">
    <text evidence="30">The sequence shown here is derived from an EMBL/GenBank/DDBJ whole genome shotgun (WGS) entry which is preliminary data.</text>
</comment>
<evidence type="ECO:0000259" key="27">
    <source>
        <dbReference type="Pfam" id="PF00324"/>
    </source>
</evidence>
<keyword evidence="16" id="KW-0325">Glycoprotein</keyword>
<dbReference type="GO" id="GO:0016324">
    <property type="term" value="C:apical plasma membrane"/>
    <property type="evidence" value="ECO:0007669"/>
    <property type="project" value="UniProtKB-SubCell"/>
</dbReference>
<feature type="transmembrane region" description="Helical" evidence="26">
    <location>
        <begin position="494"/>
        <end position="511"/>
    </location>
</feature>
<keyword evidence="9" id="KW-0832">Ubl conjugation</keyword>
<keyword evidence="18" id="KW-0868">Chloride</keyword>
<evidence type="ECO:0000256" key="1">
    <source>
        <dbReference type="ARBA" id="ARBA00004424"/>
    </source>
</evidence>
<evidence type="ECO:0000256" key="9">
    <source>
        <dbReference type="ARBA" id="ARBA00022843"/>
    </source>
</evidence>
<reference evidence="31" key="1">
    <citation type="submission" date="2022-10" db="EMBL/GenBank/DDBJ databases">
        <title>Genome assembly of Pristionchus species.</title>
        <authorList>
            <person name="Yoshida K."/>
            <person name="Sommer R.J."/>
        </authorList>
    </citation>
    <scope>NUCLEOTIDE SEQUENCE [LARGE SCALE GENOMIC DNA]</scope>
    <source>
        <strain evidence="31">RS5460</strain>
    </source>
</reference>
<evidence type="ECO:0000256" key="5">
    <source>
        <dbReference type="ARBA" id="ARBA00022553"/>
    </source>
</evidence>
<evidence type="ECO:0000256" key="11">
    <source>
        <dbReference type="ARBA" id="ARBA00022989"/>
    </source>
</evidence>
<feature type="non-terminal residue" evidence="30">
    <location>
        <position position="1"/>
    </location>
</feature>
<feature type="domain" description="Amino acid permease N-terminal" evidence="29">
    <location>
        <begin position="70"/>
        <end position="107"/>
    </location>
</feature>
<dbReference type="GO" id="GO:0055064">
    <property type="term" value="P:chloride ion homeostasis"/>
    <property type="evidence" value="ECO:0007669"/>
    <property type="project" value="TreeGrafter"/>
</dbReference>
<evidence type="ECO:0000256" key="12">
    <source>
        <dbReference type="ARBA" id="ARBA00023053"/>
    </source>
</evidence>
<feature type="compositionally biased region" description="Basic and acidic residues" evidence="25">
    <location>
        <begin position="1"/>
        <end position="10"/>
    </location>
</feature>
<dbReference type="PANTHER" id="PTHR11827">
    <property type="entry name" value="SOLUTE CARRIER FAMILY 12, CATION COTRANSPORTERS"/>
    <property type="match status" value="1"/>
</dbReference>
<organism evidence="30 31">
    <name type="scientific">Pristionchus mayeri</name>
    <dbReference type="NCBI Taxonomy" id="1317129"/>
    <lineage>
        <taxon>Eukaryota</taxon>
        <taxon>Metazoa</taxon>
        <taxon>Ecdysozoa</taxon>
        <taxon>Nematoda</taxon>
        <taxon>Chromadorea</taxon>
        <taxon>Rhabditida</taxon>
        <taxon>Rhabditina</taxon>
        <taxon>Diplogasteromorpha</taxon>
        <taxon>Diplogasteroidea</taxon>
        <taxon>Neodiplogasteridae</taxon>
        <taxon>Pristionchus</taxon>
    </lineage>
</organism>
<evidence type="ECO:0000256" key="18">
    <source>
        <dbReference type="ARBA" id="ARBA00023214"/>
    </source>
</evidence>
<feature type="transmembrane region" description="Helical" evidence="26">
    <location>
        <begin position="372"/>
        <end position="396"/>
    </location>
</feature>
<evidence type="ECO:0000256" key="8">
    <source>
        <dbReference type="ARBA" id="ARBA00022840"/>
    </source>
</evidence>
<evidence type="ECO:0000256" key="3">
    <source>
        <dbReference type="ARBA" id="ARBA00022448"/>
    </source>
</evidence>
<comment type="similarity">
    <text evidence="2">Belongs to the SLC12A transporter family.</text>
</comment>
<dbReference type="PANTHER" id="PTHR11827:SF103">
    <property type="entry name" value="SODIUM CHLORIDE COTRANSPORTER 69, ISOFORM E"/>
    <property type="match status" value="1"/>
</dbReference>
<keyword evidence="3" id="KW-0813">Transport</keyword>
<feature type="transmembrane region" description="Helical" evidence="26">
    <location>
        <begin position="550"/>
        <end position="568"/>
    </location>
</feature>
<comment type="subunit">
    <text evidence="21">Homodimer; adopts a domain-swap conformation at the scissor helices connecting the transmembrane domain and C-terminal domain. Interacts with KLHL3. Interacts with IL18R1; this interaction is increased by IL18 treatment.</text>
</comment>
<evidence type="ECO:0000256" key="20">
    <source>
        <dbReference type="ARBA" id="ARBA00056815"/>
    </source>
</evidence>
<evidence type="ECO:0000256" key="7">
    <source>
        <dbReference type="ARBA" id="ARBA00022741"/>
    </source>
</evidence>
<dbReference type="InterPro" id="IPR013612">
    <property type="entry name" value="AA_permease_N"/>
</dbReference>
<evidence type="ECO:0000256" key="21">
    <source>
        <dbReference type="ARBA" id="ARBA00063035"/>
    </source>
</evidence>
<evidence type="ECO:0000256" key="25">
    <source>
        <dbReference type="SAM" id="MobiDB-lite"/>
    </source>
</evidence>
<keyword evidence="7" id="KW-0547">Nucleotide-binding</keyword>
<dbReference type="InterPro" id="IPR004841">
    <property type="entry name" value="AA-permease/SLC12A_dom"/>
</dbReference>
<feature type="region of interest" description="Disordered" evidence="25">
    <location>
        <begin position="770"/>
        <end position="823"/>
    </location>
</feature>
<keyword evidence="31" id="KW-1185">Reference proteome</keyword>
<evidence type="ECO:0000256" key="13">
    <source>
        <dbReference type="ARBA" id="ARBA00023065"/>
    </source>
</evidence>
<keyword evidence="15" id="KW-1015">Disulfide bond</keyword>
<keyword evidence="5" id="KW-0597">Phosphoprotein</keyword>
<dbReference type="GO" id="GO:0006884">
    <property type="term" value="P:cell volume homeostasis"/>
    <property type="evidence" value="ECO:0007669"/>
    <property type="project" value="TreeGrafter"/>
</dbReference>
<evidence type="ECO:0000256" key="24">
    <source>
        <dbReference type="ARBA" id="ARBA00077939"/>
    </source>
</evidence>
<evidence type="ECO:0000256" key="14">
    <source>
        <dbReference type="ARBA" id="ARBA00023136"/>
    </source>
</evidence>
<feature type="transmembrane region" description="Helical" evidence="26">
    <location>
        <begin position="438"/>
        <end position="457"/>
    </location>
</feature>
<feature type="domain" description="Amino acid permease/ SLC12A" evidence="27">
    <location>
        <begin position="139"/>
        <end position="632"/>
    </location>
</feature>
<evidence type="ECO:0000313" key="30">
    <source>
        <dbReference type="EMBL" id="GMR41789.1"/>
    </source>
</evidence>
<evidence type="ECO:0000256" key="16">
    <source>
        <dbReference type="ARBA" id="ARBA00023180"/>
    </source>
</evidence>
<evidence type="ECO:0000256" key="17">
    <source>
        <dbReference type="ARBA" id="ARBA00023201"/>
    </source>
</evidence>
<dbReference type="GO" id="GO:0008511">
    <property type="term" value="F:sodium:potassium:chloride symporter activity"/>
    <property type="evidence" value="ECO:0007669"/>
    <property type="project" value="TreeGrafter"/>
</dbReference>
<protein>
    <recommendedName>
        <fullName evidence="22">Solute carrier family 12 member 3</fullName>
    </recommendedName>
    <alternativeName>
        <fullName evidence="23">Na-Cl symporter</fullName>
    </alternativeName>
    <alternativeName>
        <fullName evidence="24">Thiazide-sensitive sodium-chloride cotransporter</fullName>
    </alternativeName>
</protein>
<feature type="region of interest" description="Disordered" evidence="25">
    <location>
        <begin position="1"/>
        <end position="30"/>
    </location>
</feature>
<feature type="transmembrane region" description="Helical" evidence="26">
    <location>
        <begin position="338"/>
        <end position="360"/>
    </location>
</feature>
<evidence type="ECO:0000256" key="6">
    <source>
        <dbReference type="ARBA" id="ARBA00022692"/>
    </source>
</evidence>
<keyword evidence="14 26" id="KW-0472">Membrane</keyword>
<evidence type="ECO:0000313" key="31">
    <source>
        <dbReference type="Proteomes" id="UP001328107"/>
    </source>
</evidence>
<feature type="transmembrane region" description="Helical" evidence="26">
    <location>
        <begin position="259"/>
        <end position="280"/>
    </location>
</feature>
<accession>A0AAN4ZM21</accession>
<dbReference type="Proteomes" id="UP001328107">
    <property type="component" value="Unassembled WGS sequence"/>
</dbReference>
<comment type="catalytic activity">
    <reaction evidence="19">
        <text>chloride(out) + Na(+)(out) = chloride(in) + Na(+)(in)</text>
        <dbReference type="Rhea" id="RHEA:73887"/>
        <dbReference type="ChEBI" id="CHEBI:17996"/>
        <dbReference type="ChEBI" id="CHEBI:29101"/>
    </reaction>
</comment>
<evidence type="ECO:0000256" key="26">
    <source>
        <dbReference type="SAM" id="Phobius"/>
    </source>
</evidence>
<keyword evidence="11 26" id="KW-1133">Transmembrane helix</keyword>
<feature type="domain" description="SLC12A transporter C-terminal" evidence="28">
    <location>
        <begin position="778"/>
        <end position="1012"/>
    </location>
</feature>
<evidence type="ECO:0000256" key="2">
    <source>
        <dbReference type="ARBA" id="ARBA00010593"/>
    </source>
</evidence>
<sequence>LSQMETRNESVEDDSSFENSSNSITPKISMSDSVESLNAFDKSGVDFALPTRIQKKKGTPPVVIEVDEEKTEGEDSIEAPPDIDFYRKNTLDGRLKRARPSMNDLIDGEIRPVAEEVREEEQKKSEIVKQVTKFGWIEGVFIRCLQNIIGVILFIRISWVAAHCGILLGSLLILLASSVTIVTTLSLSAICTNGEVKGGGLYYLISRTLGPEFGGSIGIMFAFGNAASGALYLVGMSETIVSLLKGAGIVIVDGAINDIRIVAIVIAFVLKSIILAGISFESLLQKLMLFPMVTSILGFLLGSLLPISADQALKGATGWSLSTISSNLFPRFEQGHSFFTIFSVYFPAATGIMAGANISGDLKNPQSAIPKGTMLAIIVSTLIYLTVLIVSGSVFVRDTDGISPALAFPSIDNLPCSSNASCPFGLYNYYQVMASISIWPPFIIIGILAATFSSALVSMVSAPKILQAVSADRLFPRISGLAKEYGKDGAPRRAYALTFIITLAMVAIGDLNSIAPIISNFFLAAYTLVNYSCFDASFSGSPGFRPAFKFYSMYLSLAGSFICIIIMFTMNWVTALITTIVFMMIFGFLKYRKPDVNWGSSMHANSYKQTLQGMHRLTKAEEHVKNYRPQILVLSSPSSSHLPLFAHSITRGASLLISATVQESSSSHRVHFHLRSWMEGERRRLREEGVRAFSLAISADGGWHSGAIMMMQTVGLGRLVPNILLLELKTDWIPREGETPSEEKLKEINEYFAVLQAAFDRSLGVAILRNSSRRNNSKSNERTTEKRKKSPSSLSRTFLKSRSKVEPMDEKQPKESHVPTNPPPFPLLTIKGATIDVWWLADDGGLTLLIPHLLTLPKSHLAGAKLRVFSLTSTASREKEKEAAMAALLSKFRIDFKDLRIISDVSTQPKEKTEAEFDVLISPFRGNQERQGLITDSLLKASSAKTRRNLRLSELLKENSSEADLIVMTLPVPRKGVVCSTLYLSWLEILTRDLPPTLFVRGNQTEVLTFYS</sequence>
<feature type="compositionally biased region" description="Polar residues" evidence="25">
    <location>
        <begin position="791"/>
        <end position="800"/>
    </location>
</feature>
<dbReference type="FunFam" id="1.20.1740.10:FF:000018">
    <property type="entry name" value="solute carrier family 12 member 3 isoform X2"/>
    <property type="match status" value="1"/>
</dbReference>
<dbReference type="Pfam" id="PF00324">
    <property type="entry name" value="AA_permease"/>
    <property type="match status" value="1"/>
</dbReference>
<feature type="transmembrane region" description="Helical" evidence="26">
    <location>
        <begin position="140"/>
        <end position="159"/>
    </location>
</feature>
<dbReference type="GO" id="GO:1990573">
    <property type="term" value="P:potassium ion import across plasma membrane"/>
    <property type="evidence" value="ECO:0007669"/>
    <property type="project" value="TreeGrafter"/>
</dbReference>
<evidence type="ECO:0000259" key="29">
    <source>
        <dbReference type="Pfam" id="PF08403"/>
    </source>
</evidence>
<comment type="function">
    <text evidence="20">Electroneutral sodium and chloride ion cotransporter, which acts as a key mediator of sodium and chloride reabsorption in kidney distal convoluted tubules. Also acts as a receptor for the pro-inflammatory cytokine IL18, thereby contributing to IL18-induced cytokine production, including IFNG, IL6, IL18 and CCL2. May act either independently of IL18R1, or in a complex with IL18R1.</text>
</comment>
<evidence type="ECO:0000256" key="15">
    <source>
        <dbReference type="ARBA" id="ARBA00023157"/>
    </source>
</evidence>
<evidence type="ECO:0000259" key="28">
    <source>
        <dbReference type="Pfam" id="PF03522"/>
    </source>
</evidence>
<evidence type="ECO:0000256" key="10">
    <source>
        <dbReference type="ARBA" id="ARBA00022847"/>
    </source>
</evidence>
<dbReference type="GO" id="GO:0055078">
    <property type="term" value="P:sodium ion homeostasis"/>
    <property type="evidence" value="ECO:0007669"/>
    <property type="project" value="TreeGrafter"/>
</dbReference>
<dbReference type="InterPro" id="IPR004842">
    <property type="entry name" value="SLC12A_fam"/>
</dbReference>
<keyword evidence="17" id="KW-0739">Sodium transport</keyword>
<dbReference type="InterPro" id="IPR018491">
    <property type="entry name" value="SLC12_C"/>
</dbReference>
<evidence type="ECO:0000256" key="23">
    <source>
        <dbReference type="ARBA" id="ARBA00076232"/>
    </source>
</evidence>
<dbReference type="Pfam" id="PF08403">
    <property type="entry name" value="AA_permease_N"/>
    <property type="match status" value="1"/>
</dbReference>
<dbReference type="AlphaFoldDB" id="A0AAN4ZM21"/>
<keyword evidence="10" id="KW-0769">Symport</keyword>
<dbReference type="Pfam" id="PF03522">
    <property type="entry name" value="SLC12"/>
    <property type="match status" value="1"/>
</dbReference>
<evidence type="ECO:0000256" key="4">
    <source>
        <dbReference type="ARBA" id="ARBA00022475"/>
    </source>
</evidence>
<keyword evidence="8" id="KW-0067">ATP-binding</keyword>
<dbReference type="GO" id="GO:0055075">
    <property type="term" value="P:potassium ion homeostasis"/>
    <property type="evidence" value="ECO:0007669"/>
    <property type="project" value="TreeGrafter"/>
</dbReference>
<keyword evidence="12" id="KW-0915">Sodium</keyword>
<dbReference type="GO" id="GO:0005524">
    <property type="term" value="F:ATP binding"/>
    <property type="evidence" value="ECO:0007669"/>
    <property type="project" value="UniProtKB-KW"/>
</dbReference>
<gene>
    <name evidence="30" type="ORF">PMAYCL1PPCAC_11984</name>
</gene>
<evidence type="ECO:0000256" key="19">
    <source>
        <dbReference type="ARBA" id="ARBA00050884"/>
    </source>
</evidence>